<evidence type="ECO:0000256" key="6">
    <source>
        <dbReference type="ARBA" id="ARBA00022801"/>
    </source>
</evidence>
<evidence type="ECO:0000256" key="4">
    <source>
        <dbReference type="ARBA" id="ARBA00022670"/>
    </source>
</evidence>
<dbReference type="SMART" id="SM00228">
    <property type="entry name" value="PDZ"/>
    <property type="match status" value="1"/>
</dbReference>
<protein>
    <recommendedName>
        <fullName evidence="11">Zinc metalloprotease</fullName>
        <ecNumber evidence="11">3.4.24.-</ecNumber>
    </recommendedName>
</protein>
<dbReference type="PANTHER" id="PTHR42837">
    <property type="entry name" value="REGULATOR OF SIGMA-E PROTEASE RSEP"/>
    <property type="match status" value="1"/>
</dbReference>
<keyword evidence="4" id="KW-0645">Protease</keyword>
<evidence type="ECO:0000313" key="13">
    <source>
        <dbReference type="EMBL" id="MBU6081071.1"/>
    </source>
</evidence>
<evidence type="ECO:0000256" key="1">
    <source>
        <dbReference type="ARBA" id="ARBA00001947"/>
    </source>
</evidence>
<feature type="domain" description="PDZ" evidence="12">
    <location>
        <begin position="186"/>
        <end position="257"/>
    </location>
</feature>
<evidence type="ECO:0000256" key="9">
    <source>
        <dbReference type="ARBA" id="ARBA00023049"/>
    </source>
</evidence>
<comment type="caution">
    <text evidence="13">The sequence shown here is derived from an EMBL/GenBank/DDBJ whole genome shotgun (WGS) entry which is preliminary data.</text>
</comment>
<name>A0ABS6GQA7_9BACI</name>
<evidence type="ECO:0000256" key="8">
    <source>
        <dbReference type="ARBA" id="ARBA00022989"/>
    </source>
</evidence>
<dbReference type="NCBIfam" id="TIGR00054">
    <property type="entry name" value="RIP metalloprotease RseP"/>
    <property type="match status" value="1"/>
</dbReference>
<evidence type="ECO:0000256" key="2">
    <source>
        <dbReference type="ARBA" id="ARBA00004141"/>
    </source>
</evidence>
<feature type="transmembrane region" description="Helical" evidence="11">
    <location>
        <begin position="346"/>
        <end position="365"/>
    </location>
</feature>
<keyword evidence="14" id="KW-1185">Reference proteome</keyword>
<comment type="subcellular location">
    <subcellularLocation>
        <location evidence="2">Membrane</location>
        <topology evidence="2">Multi-pass membrane protein</topology>
    </subcellularLocation>
</comment>
<evidence type="ECO:0000256" key="3">
    <source>
        <dbReference type="ARBA" id="ARBA00007931"/>
    </source>
</evidence>
<dbReference type="InterPro" id="IPR008915">
    <property type="entry name" value="Peptidase_M50"/>
</dbReference>
<dbReference type="EMBL" id="JAHLZF010000011">
    <property type="protein sequence ID" value="MBU6081071.1"/>
    <property type="molecule type" value="Genomic_DNA"/>
</dbReference>
<dbReference type="Proteomes" id="UP000812672">
    <property type="component" value="Unassembled WGS sequence"/>
</dbReference>
<dbReference type="CDD" id="cd23081">
    <property type="entry name" value="cpPDZ_EcRseP-like"/>
    <property type="match status" value="1"/>
</dbReference>
<evidence type="ECO:0000313" key="14">
    <source>
        <dbReference type="Proteomes" id="UP000812672"/>
    </source>
</evidence>
<keyword evidence="11" id="KW-0479">Metal-binding</keyword>
<comment type="cofactor">
    <cofactor evidence="1 11">
        <name>Zn(2+)</name>
        <dbReference type="ChEBI" id="CHEBI:29105"/>
    </cofactor>
</comment>
<keyword evidence="5 11" id="KW-0812">Transmembrane</keyword>
<feature type="transmembrane region" description="Helical" evidence="11">
    <location>
        <begin position="172"/>
        <end position="193"/>
    </location>
</feature>
<keyword evidence="10 11" id="KW-0472">Membrane</keyword>
<organism evidence="13 14">
    <name type="scientific">Allobacillus halotolerans</name>
    <dbReference type="NCBI Taxonomy" id="570278"/>
    <lineage>
        <taxon>Bacteria</taxon>
        <taxon>Bacillati</taxon>
        <taxon>Bacillota</taxon>
        <taxon>Bacilli</taxon>
        <taxon>Bacillales</taxon>
        <taxon>Bacillaceae</taxon>
        <taxon>Allobacillus</taxon>
    </lineage>
</organism>
<dbReference type="InterPro" id="IPR041489">
    <property type="entry name" value="PDZ_6"/>
</dbReference>
<proteinExistence type="inferred from homology"/>
<dbReference type="Pfam" id="PF17820">
    <property type="entry name" value="PDZ_6"/>
    <property type="match status" value="1"/>
</dbReference>
<dbReference type="Pfam" id="PF02163">
    <property type="entry name" value="Peptidase_M50"/>
    <property type="match status" value="1"/>
</dbReference>
<dbReference type="CDD" id="cd06163">
    <property type="entry name" value="S2P-M50_PDZ_RseP-like"/>
    <property type="match status" value="1"/>
</dbReference>
<keyword evidence="6 11" id="KW-0378">Hydrolase</keyword>
<gene>
    <name evidence="13" type="primary">rseP</name>
    <name evidence="13" type="ORF">KQ486_08560</name>
</gene>
<evidence type="ECO:0000256" key="5">
    <source>
        <dbReference type="ARBA" id="ARBA00022692"/>
    </source>
</evidence>
<evidence type="ECO:0000259" key="12">
    <source>
        <dbReference type="SMART" id="SM00228"/>
    </source>
</evidence>
<dbReference type="InterPro" id="IPR001478">
    <property type="entry name" value="PDZ"/>
</dbReference>
<dbReference type="InterPro" id="IPR004387">
    <property type="entry name" value="Pept_M50_Zn"/>
</dbReference>
<feature type="transmembrane region" description="Helical" evidence="11">
    <location>
        <begin position="6"/>
        <end position="25"/>
    </location>
</feature>
<feature type="transmembrane region" description="Helical" evidence="11">
    <location>
        <begin position="392"/>
        <end position="411"/>
    </location>
</feature>
<accession>A0ABS6GQA7</accession>
<dbReference type="PANTHER" id="PTHR42837:SF2">
    <property type="entry name" value="MEMBRANE METALLOPROTEASE ARASP2, CHLOROPLASTIC-RELATED"/>
    <property type="match status" value="1"/>
</dbReference>
<sequence>MNTIIAFIFMFGLLVFIHELGHLIFAKRAGMLAREFAIGFGPKIFSHRKDETLYTIRMLPIGGYVRVAGDDPEIVELKPGYHIGIEFNEQNKVNKIIVNNKSNHPNAKVVEVEQIDLDHDLTLLCHDLNTEERQQYDIDRKALFVMDEKETLIAPYDRQFGSKSVGKKAMQVFAGPLMNFLLAIAIFWGLGFIQGVPVEEASLGSVQDGSPAEQAELMEGDTITSIDGKEINDWTEFVLYVQERPGEEIALTADRDGQMIEASLVTNSFETETGEMIGRIGVKRDFDKAPLEVFSYGFTQVYEIGTLILDALGMLVTGQLSLDALAGPVGIYTATDEVVQTGILNFFMWTAMLSINLGIVNLLPLPALDGGRLMFLGYEAIRGKPLDPQKEGIFHFIGFALLMLLMIAVTWNDIERLFM</sequence>
<evidence type="ECO:0000256" key="10">
    <source>
        <dbReference type="ARBA" id="ARBA00023136"/>
    </source>
</evidence>
<keyword evidence="8 11" id="KW-1133">Transmembrane helix</keyword>
<keyword evidence="9 11" id="KW-0482">Metalloprotease</keyword>
<evidence type="ECO:0000256" key="11">
    <source>
        <dbReference type="RuleBase" id="RU362031"/>
    </source>
</evidence>
<reference evidence="13 14" key="1">
    <citation type="journal article" date="2011" name="Int. J. Syst. Evol. Microbiol.">
        <title>Allobacillus halotolerans gen. nov., sp. nov. isolated from shrimp paste.</title>
        <authorList>
            <person name="Sheu S.Y."/>
            <person name="Arun A.B."/>
            <person name="Jiang S.R."/>
            <person name="Young C.C."/>
            <person name="Chen W.M."/>
        </authorList>
    </citation>
    <scope>NUCLEOTIDE SEQUENCE [LARGE SCALE GENOMIC DNA]</scope>
    <source>
        <strain evidence="13 14">LMG 24826</strain>
    </source>
</reference>
<evidence type="ECO:0000256" key="7">
    <source>
        <dbReference type="ARBA" id="ARBA00022833"/>
    </source>
</evidence>
<dbReference type="RefSeq" id="WP_216687383.1">
    <property type="nucleotide sequence ID" value="NZ_CAUPKR010000005.1"/>
</dbReference>
<keyword evidence="7 11" id="KW-0862">Zinc</keyword>
<comment type="similarity">
    <text evidence="3 11">Belongs to the peptidase M50B family.</text>
</comment>
<dbReference type="GO" id="GO:0008237">
    <property type="term" value="F:metallopeptidase activity"/>
    <property type="evidence" value="ECO:0007669"/>
    <property type="project" value="UniProtKB-KW"/>
</dbReference>
<dbReference type="EC" id="3.4.24.-" evidence="11"/>